<dbReference type="RefSeq" id="WP_190033901.1">
    <property type="nucleotide sequence ID" value="NZ_BMWD01000002.1"/>
</dbReference>
<protein>
    <submittedName>
        <fullName evidence="1">Oxidoreductase</fullName>
    </submittedName>
</protein>
<proteinExistence type="predicted"/>
<sequence>MSAEYATFGLAPAMRAGGVLANGDYRVHRDFVDFIVDGRPLLYQLSDLDAVSPLASDVPPAIFTAQVRSLLLEGRAPLEAGRYVIYGCPECEDLACGAVTAVIERDGDDYVWRDFAWQTDEHADLTRNGYHGIGPFRFHGDAYRAALGAVLDGAGGERRRVLLIGARAAVLARLAAALRIIGIGADITRDAAGVPADELRGYGAVVFGRAVTEQERTAVRQSFERAGVDVAYVEGLAPIVPLLVAQIENALDRSPEEQRRLTRLVAVDGEAGVEVTSTCRVRLTAYRLDRLYRTHMHEVFDGVLEAGRHRLPLDARATRGESFIVARTSGGVLVEAMAR</sequence>
<dbReference type="EMBL" id="BMWD01000002">
    <property type="protein sequence ID" value="GGX43746.1"/>
    <property type="molecule type" value="Genomic_DNA"/>
</dbReference>
<dbReference type="AlphaFoldDB" id="A0A918K1V5"/>
<reference evidence="1" key="1">
    <citation type="journal article" date="2014" name="Int. J. Syst. Evol. Microbiol.">
        <title>Complete genome sequence of Corynebacterium casei LMG S-19264T (=DSM 44701T), isolated from a smear-ripened cheese.</title>
        <authorList>
            <consortium name="US DOE Joint Genome Institute (JGI-PGF)"/>
            <person name="Walter F."/>
            <person name="Albersmeier A."/>
            <person name="Kalinowski J."/>
            <person name="Ruckert C."/>
        </authorList>
    </citation>
    <scope>NUCLEOTIDE SEQUENCE</scope>
    <source>
        <strain evidence="1">JCM 4956</strain>
    </source>
</reference>
<comment type="caution">
    <text evidence="1">The sequence shown here is derived from an EMBL/GenBank/DDBJ whole genome shotgun (WGS) entry which is preliminary data.</text>
</comment>
<name>A0A918K1V5_9ACTN</name>
<evidence type="ECO:0000313" key="2">
    <source>
        <dbReference type="Proteomes" id="UP000645555"/>
    </source>
</evidence>
<accession>A0A918K1V5</accession>
<evidence type="ECO:0000313" key="1">
    <source>
        <dbReference type="EMBL" id="GGX43746.1"/>
    </source>
</evidence>
<reference evidence="1" key="2">
    <citation type="submission" date="2020-09" db="EMBL/GenBank/DDBJ databases">
        <authorList>
            <person name="Sun Q."/>
            <person name="Ohkuma M."/>
        </authorList>
    </citation>
    <scope>NUCLEOTIDE SEQUENCE</scope>
    <source>
        <strain evidence="1">JCM 4956</strain>
    </source>
</reference>
<dbReference type="Proteomes" id="UP000645555">
    <property type="component" value="Unassembled WGS sequence"/>
</dbReference>
<gene>
    <name evidence="1" type="ORF">GCM10010515_08250</name>
</gene>
<organism evidence="1 2">
    <name type="scientific">Streptomyces fructofermentans</name>
    <dbReference type="NCBI Taxonomy" id="152141"/>
    <lineage>
        <taxon>Bacteria</taxon>
        <taxon>Bacillati</taxon>
        <taxon>Actinomycetota</taxon>
        <taxon>Actinomycetes</taxon>
        <taxon>Kitasatosporales</taxon>
        <taxon>Streptomycetaceae</taxon>
        <taxon>Streptomyces</taxon>
    </lineage>
</organism>
<keyword evidence="2" id="KW-1185">Reference proteome</keyword>